<evidence type="ECO:0000256" key="3">
    <source>
        <dbReference type="ARBA" id="ARBA00022782"/>
    </source>
</evidence>
<dbReference type="GO" id="GO:0005829">
    <property type="term" value="C:cytosol"/>
    <property type="evidence" value="ECO:0007669"/>
    <property type="project" value="TreeGrafter"/>
</dbReference>
<name>A0AAD7XS70_9STRA</name>
<dbReference type="GO" id="GO:0030154">
    <property type="term" value="P:cell differentiation"/>
    <property type="evidence" value="ECO:0007669"/>
    <property type="project" value="UniProtKB-KW"/>
</dbReference>
<accession>A0AAD7XS70</accession>
<dbReference type="Gene3D" id="3.50.20.20">
    <property type="entry name" value="Janus/Ocnus"/>
    <property type="match status" value="1"/>
</dbReference>
<keyword evidence="3" id="KW-0221">Differentiation</keyword>
<dbReference type="GO" id="GO:0101006">
    <property type="term" value="F:protein histidine phosphatase activity"/>
    <property type="evidence" value="ECO:0007669"/>
    <property type="project" value="TreeGrafter"/>
</dbReference>
<evidence type="ECO:0000313" key="9">
    <source>
        <dbReference type="Proteomes" id="UP001230188"/>
    </source>
</evidence>
<dbReference type="Pfam" id="PF05005">
    <property type="entry name" value="Ocnus"/>
    <property type="match status" value="1"/>
</dbReference>
<dbReference type="EMBL" id="JAQMWT010000005">
    <property type="protein sequence ID" value="KAJ8614429.1"/>
    <property type="molecule type" value="Genomic_DNA"/>
</dbReference>
<proteinExistence type="inferred from homology"/>
<comment type="function">
    <text evidence="1">JanA and janB regulate somatic sex differentiation.</text>
</comment>
<reference evidence="8" key="1">
    <citation type="submission" date="2023-01" db="EMBL/GenBank/DDBJ databases">
        <title>Metagenome sequencing of chrysophaentin producing Chrysophaeum taylorii.</title>
        <authorList>
            <person name="Davison J."/>
            <person name="Bewley C."/>
        </authorList>
    </citation>
    <scope>NUCLEOTIDE SEQUENCE</scope>
    <source>
        <strain evidence="8">NIES-1699</strain>
    </source>
</reference>
<evidence type="ECO:0008006" key="10">
    <source>
        <dbReference type="Google" id="ProtNLM"/>
    </source>
</evidence>
<sequence length="139" mass="14690">MASSGPTTNAQDQAEAAAMRKGEGRGGTIAGLPPCAIEDGLQKYVLIQVGEGHLVRGAVSAAYHRDAAQPCVEQLSALGVDYEVLGGGRIALDRASKSIKIYGFSYGFPWQGRPRHDITADVVQAHFPGWTVTTSDEGY</sequence>
<dbReference type="InterPro" id="IPR007702">
    <property type="entry name" value="Janus"/>
</dbReference>
<protein>
    <recommendedName>
        <fullName evidence="10">14 kDa phosphohistidine phosphatase</fullName>
    </recommendedName>
</protein>
<dbReference type="PANTHER" id="PTHR12258">
    <property type="entry name" value="JANUS-A/JANUS-B"/>
    <property type="match status" value="1"/>
</dbReference>
<comment type="caution">
    <text evidence="8">The sequence shown here is derived from an EMBL/GenBank/DDBJ whole genome shotgun (WGS) entry which is preliminary data.</text>
</comment>
<evidence type="ECO:0000256" key="4">
    <source>
        <dbReference type="ARBA" id="ARBA00022928"/>
    </source>
</evidence>
<evidence type="ECO:0000313" key="8">
    <source>
        <dbReference type="EMBL" id="KAJ8614429.1"/>
    </source>
</evidence>
<comment type="similarity">
    <text evidence="2">Belongs to the janus family.</text>
</comment>
<evidence type="ECO:0000256" key="7">
    <source>
        <dbReference type="SAM" id="MobiDB-lite"/>
    </source>
</evidence>
<gene>
    <name evidence="8" type="ORF">CTAYLR_000765</name>
</gene>
<dbReference type="SUPFAM" id="SSF143724">
    <property type="entry name" value="PHP14-like"/>
    <property type="match status" value="1"/>
</dbReference>
<feature type="active site" description="Proton acceptor" evidence="5">
    <location>
        <position position="64"/>
    </location>
</feature>
<evidence type="ECO:0000256" key="1">
    <source>
        <dbReference type="ARBA" id="ARBA00002508"/>
    </source>
</evidence>
<dbReference type="InterPro" id="IPR038596">
    <property type="entry name" value="Janus_sf"/>
</dbReference>
<dbReference type="PANTHER" id="PTHR12258:SF5">
    <property type="entry name" value="BCDNA.GH02250-RELATED"/>
    <property type="match status" value="1"/>
</dbReference>
<evidence type="ECO:0000256" key="6">
    <source>
        <dbReference type="PIRSR" id="PIRSR607702-2"/>
    </source>
</evidence>
<dbReference type="GO" id="GO:0007548">
    <property type="term" value="P:sex differentiation"/>
    <property type="evidence" value="ECO:0007669"/>
    <property type="project" value="UniProtKB-KW"/>
</dbReference>
<evidence type="ECO:0000256" key="2">
    <source>
        <dbReference type="ARBA" id="ARBA00010971"/>
    </source>
</evidence>
<evidence type="ECO:0000256" key="5">
    <source>
        <dbReference type="PIRSR" id="PIRSR607702-1"/>
    </source>
</evidence>
<keyword evidence="4" id="KW-0726">Sexual differentiation</keyword>
<feature type="region of interest" description="Disordered" evidence="7">
    <location>
        <begin position="1"/>
        <end position="25"/>
    </location>
</feature>
<feature type="compositionally biased region" description="Polar residues" evidence="7">
    <location>
        <begin position="1"/>
        <end position="12"/>
    </location>
</feature>
<keyword evidence="9" id="KW-1185">Reference proteome</keyword>
<dbReference type="Proteomes" id="UP001230188">
    <property type="component" value="Unassembled WGS sequence"/>
</dbReference>
<dbReference type="AlphaFoldDB" id="A0AAD7XS70"/>
<organism evidence="8 9">
    <name type="scientific">Chrysophaeum taylorii</name>
    <dbReference type="NCBI Taxonomy" id="2483200"/>
    <lineage>
        <taxon>Eukaryota</taxon>
        <taxon>Sar</taxon>
        <taxon>Stramenopiles</taxon>
        <taxon>Ochrophyta</taxon>
        <taxon>Pelagophyceae</taxon>
        <taxon>Pelagomonadales</taxon>
        <taxon>Pelagomonadaceae</taxon>
        <taxon>Chrysophaeum</taxon>
    </lineage>
</organism>
<feature type="binding site" evidence="6">
    <location>
        <position position="43"/>
    </location>
    <ligand>
        <name>substrate</name>
    </ligand>
</feature>